<comment type="caution">
    <text evidence="2">The sequence shown here is derived from an EMBL/GenBank/DDBJ whole genome shotgun (WGS) entry which is preliminary data.</text>
</comment>
<organism evidence="2 3">
    <name type="scientific">Jiella avicenniae</name>
    <dbReference type="NCBI Taxonomy" id="2907202"/>
    <lineage>
        <taxon>Bacteria</taxon>
        <taxon>Pseudomonadati</taxon>
        <taxon>Pseudomonadota</taxon>
        <taxon>Alphaproteobacteria</taxon>
        <taxon>Hyphomicrobiales</taxon>
        <taxon>Aurantimonadaceae</taxon>
        <taxon>Jiella</taxon>
    </lineage>
</organism>
<evidence type="ECO:0000313" key="3">
    <source>
        <dbReference type="Proteomes" id="UP001139035"/>
    </source>
</evidence>
<sequence>MSFDLSAILRFLARAIMKLVEERLAKTAVPAPPSPPTVPTVEARVATPTDRVLAAVVDLKLGPRAPHPAQHDVAEAAAALAPRSLTAEAAPRNAPAPLHASPDSGRDRIREAALETQADWRSRRILRTLAEPSGPTGPAGTTAGQSNVAPGAAPAADTALSQAQANLRVALKAYRALEIA</sequence>
<dbReference type="Proteomes" id="UP001139035">
    <property type="component" value="Unassembled WGS sequence"/>
</dbReference>
<reference evidence="2" key="1">
    <citation type="submission" date="2022-01" db="EMBL/GenBank/DDBJ databases">
        <title>Jiella avicenniae sp. nov., a novel endophytic bacterium isolated from bark of Avicennia marina.</title>
        <authorList>
            <person name="Tuo L."/>
        </authorList>
    </citation>
    <scope>NUCLEOTIDE SEQUENCE</scope>
    <source>
        <strain evidence="2">CBK1P-4</strain>
    </source>
</reference>
<feature type="region of interest" description="Disordered" evidence="1">
    <location>
        <begin position="130"/>
        <end position="152"/>
    </location>
</feature>
<protein>
    <submittedName>
        <fullName evidence="2">Uncharacterized protein</fullName>
    </submittedName>
</protein>
<proteinExistence type="predicted"/>
<evidence type="ECO:0000256" key="1">
    <source>
        <dbReference type="SAM" id="MobiDB-lite"/>
    </source>
</evidence>
<dbReference type="AlphaFoldDB" id="A0A9X1P2A1"/>
<dbReference type="EMBL" id="JAJUWU010000011">
    <property type="protein sequence ID" value="MCE7028831.1"/>
    <property type="molecule type" value="Genomic_DNA"/>
</dbReference>
<dbReference type="RefSeq" id="WP_233719833.1">
    <property type="nucleotide sequence ID" value="NZ_JAJUWU010000011.1"/>
</dbReference>
<accession>A0A9X1P2A1</accession>
<gene>
    <name evidence="2" type="ORF">LZD57_12595</name>
</gene>
<name>A0A9X1P2A1_9HYPH</name>
<keyword evidence="3" id="KW-1185">Reference proteome</keyword>
<evidence type="ECO:0000313" key="2">
    <source>
        <dbReference type="EMBL" id="MCE7028831.1"/>
    </source>
</evidence>
<feature type="region of interest" description="Disordered" evidence="1">
    <location>
        <begin position="87"/>
        <end position="107"/>
    </location>
</feature>